<accession>A0AAN4YZK6</accession>
<sequence>IFCRKSCRSSTPSSRSRMRRRSSLSMTTPSMESPRRTSRDLWSARSLSRKPPTSRTRTTRRSREAPSRDACSTSARTAACSSCSPSSAASSVSPASRSFSTEAPPPRPSNPTVVIGFYRQTTVKFSPNDGFTSL</sequence>
<dbReference type="AlphaFoldDB" id="A0AAN4YZK6"/>
<protein>
    <submittedName>
        <fullName evidence="2">Uncharacterized protein</fullName>
    </submittedName>
</protein>
<keyword evidence="3" id="KW-1185">Reference proteome</keyword>
<evidence type="ECO:0000313" key="3">
    <source>
        <dbReference type="Proteomes" id="UP001328107"/>
    </source>
</evidence>
<gene>
    <name evidence="2" type="ORF">PMAYCL1PPCAC_01351</name>
</gene>
<feature type="non-terminal residue" evidence="2">
    <location>
        <position position="1"/>
    </location>
</feature>
<organism evidence="2 3">
    <name type="scientific">Pristionchus mayeri</name>
    <dbReference type="NCBI Taxonomy" id="1317129"/>
    <lineage>
        <taxon>Eukaryota</taxon>
        <taxon>Metazoa</taxon>
        <taxon>Ecdysozoa</taxon>
        <taxon>Nematoda</taxon>
        <taxon>Chromadorea</taxon>
        <taxon>Rhabditida</taxon>
        <taxon>Rhabditina</taxon>
        <taxon>Diplogasteromorpha</taxon>
        <taxon>Diplogasteroidea</taxon>
        <taxon>Neodiplogasteridae</taxon>
        <taxon>Pristionchus</taxon>
    </lineage>
</organism>
<comment type="caution">
    <text evidence="2">The sequence shown here is derived from an EMBL/GenBank/DDBJ whole genome shotgun (WGS) entry which is preliminary data.</text>
</comment>
<dbReference type="EMBL" id="BTRK01000001">
    <property type="protein sequence ID" value="GMR31156.1"/>
    <property type="molecule type" value="Genomic_DNA"/>
</dbReference>
<feature type="compositionally biased region" description="Low complexity" evidence="1">
    <location>
        <begin position="45"/>
        <end position="56"/>
    </location>
</feature>
<evidence type="ECO:0000256" key="1">
    <source>
        <dbReference type="SAM" id="MobiDB-lite"/>
    </source>
</evidence>
<evidence type="ECO:0000313" key="2">
    <source>
        <dbReference type="EMBL" id="GMR31156.1"/>
    </source>
</evidence>
<dbReference type="Proteomes" id="UP001328107">
    <property type="component" value="Unassembled WGS sequence"/>
</dbReference>
<name>A0AAN4YZK6_9BILA</name>
<feature type="compositionally biased region" description="Low complexity" evidence="1">
    <location>
        <begin position="68"/>
        <end position="101"/>
    </location>
</feature>
<proteinExistence type="predicted"/>
<feature type="region of interest" description="Disordered" evidence="1">
    <location>
        <begin position="1"/>
        <end position="112"/>
    </location>
</feature>
<reference evidence="3" key="1">
    <citation type="submission" date="2022-10" db="EMBL/GenBank/DDBJ databases">
        <title>Genome assembly of Pristionchus species.</title>
        <authorList>
            <person name="Yoshida K."/>
            <person name="Sommer R.J."/>
        </authorList>
    </citation>
    <scope>NUCLEOTIDE SEQUENCE [LARGE SCALE GENOMIC DNA]</scope>
    <source>
        <strain evidence="3">RS5460</strain>
    </source>
</reference>